<dbReference type="InterPro" id="IPR004752">
    <property type="entry name" value="AmpG_permease/AT-1"/>
</dbReference>
<reference evidence="7" key="1">
    <citation type="submission" date="2022-06" db="EMBL/GenBank/DDBJ databases">
        <authorList>
            <consortium name="SYNGENTA / RWTH Aachen University"/>
        </authorList>
    </citation>
    <scope>NUCLEOTIDE SEQUENCE</scope>
</reference>
<evidence type="ECO:0000313" key="8">
    <source>
        <dbReference type="Proteomes" id="UP001153365"/>
    </source>
</evidence>
<comment type="subcellular location">
    <subcellularLocation>
        <location evidence="1">Membrane</location>
        <topology evidence="1">Multi-pass membrane protein</topology>
    </subcellularLocation>
</comment>
<feature type="transmembrane region" description="Helical" evidence="6">
    <location>
        <begin position="572"/>
        <end position="592"/>
    </location>
</feature>
<dbReference type="Proteomes" id="UP001153365">
    <property type="component" value="Unassembled WGS sequence"/>
</dbReference>
<feature type="transmembrane region" description="Helical" evidence="6">
    <location>
        <begin position="428"/>
        <end position="449"/>
    </location>
</feature>
<dbReference type="PANTHER" id="PTHR12778:SF9">
    <property type="entry name" value="ACETYL-COENZYME A TRANSPORTER 1"/>
    <property type="match status" value="1"/>
</dbReference>
<gene>
    <name evidence="7" type="ORF">PPACK8108_LOCUS270</name>
</gene>
<keyword evidence="2 6" id="KW-0812">Transmembrane</keyword>
<keyword evidence="3 6" id="KW-1133">Transmembrane helix</keyword>
<dbReference type="Gene3D" id="1.20.1250.20">
    <property type="entry name" value="MFS general substrate transporter like domains"/>
    <property type="match status" value="1"/>
</dbReference>
<evidence type="ECO:0000256" key="4">
    <source>
        <dbReference type="ARBA" id="ARBA00023136"/>
    </source>
</evidence>
<evidence type="ECO:0000256" key="6">
    <source>
        <dbReference type="SAM" id="Phobius"/>
    </source>
</evidence>
<dbReference type="SUPFAM" id="SSF103473">
    <property type="entry name" value="MFS general substrate transporter"/>
    <property type="match status" value="1"/>
</dbReference>
<evidence type="ECO:0000313" key="7">
    <source>
        <dbReference type="EMBL" id="CAH7665971.1"/>
    </source>
</evidence>
<dbReference type="Pfam" id="PF13000">
    <property type="entry name" value="Acatn"/>
    <property type="match status" value="3"/>
</dbReference>
<organism evidence="7 8">
    <name type="scientific">Phakopsora pachyrhizi</name>
    <name type="common">Asian soybean rust disease fungus</name>
    <dbReference type="NCBI Taxonomy" id="170000"/>
    <lineage>
        <taxon>Eukaryota</taxon>
        <taxon>Fungi</taxon>
        <taxon>Dikarya</taxon>
        <taxon>Basidiomycota</taxon>
        <taxon>Pucciniomycotina</taxon>
        <taxon>Pucciniomycetes</taxon>
        <taxon>Pucciniales</taxon>
        <taxon>Phakopsoraceae</taxon>
        <taxon>Phakopsora</taxon>
    </lineage>
</organism>
<accession>A0AAV0ADR1</accession>
<dbReference type="GO" id="GO:0008521">
    <property type="term" value="F:acetyl-CoA transmembrane transporter activity"/>
    <property type="evidence" value="ECO:0007669"/>
    <property type="project" value="InterPro"/>
</dbReference>
<protein>
    <submittedName>
        <fullName evidence="7">Acetyl-coenzyme A transporter 1-domain-containing protein</fullName>
    </submittedName>
</protein>
<dbReference type="InterPro" id="IPR036259">
    <property type="entry name" value="MFS_trans_sf"/>
</dbReference>
<dbReference type="GO" id="GO:0016020">
    <property type="term" value="C:membrane"/>
    <property type="evidence" value="ECO:0007669"/>
    <property type="project" value="UniProtKB-SubCell"/>
</dbReference>
<keyword evidence="8" id="KW-1185">Reference proteome</keyword>
<dbReference type="EMBL" id="CALTRL010000015">
    <property type="protein sequence ID" value="CAH7665971.1"/>
    <property type="molecule type" value="Genomic_DNA"/>
</dbReference>
<feature type="transmembrane region" description="Helical" evidence="6">
    <location>
        <begin position="458"/>
        <end position="484"/>
    </location>
</feature>
<dbReference type="GO" id="GO:0035348">
    <property type="term" value="P:acetyl-CoA transmembrane transport"/>
    <property type="evidence" value="ECO:0007669"/>
    <property type="project" value="InterPro"/>
</dbReference>
<keyword evidence="4 6" id="KW-0472">Membrane</keyword>
<feature type="transmembrane region" description="Helical" evidence="6">
    <location>
        <begin position="143"/>
        <end position="165"/>
    </location>
</feature>
<feature type="compositionally biased region" description="Polar residues" evidence="5">
    <location>
        <begin position="42"/>
        <end position="61"/>
    </location>
</feature>
<feature type="compositionally biased region" description="Basic and acidic residues" evidence="5">
    <location>
        <begin position="74"/>
        <end position="89"/>
    </location>
</feature>
<feature type="region of interest" description="Disordered" evidence="5">
    <location>
        <begin position="1"/>
        <end position="133"/>
    </location>
</feature>
<dbReference type="FunFam" id="1.20.1250.20:FF:000289">
    <property type="entry name" value="Acetyl-coenzyme A transporter 1"/>
    <property type="match status" value="1"/>
</dbReference>
<sequence length="615" mass="67884">MSSLSHNRFAVLDSNDDIQPQGKISSPNSKKKKSKANLKSSDQISGSTTSLMAANEPNQQAFAGLRTRTNLPGPKDRDDLLERGEDESSSKSSQRTLINEKPVSRKGSKNSIKKSERSVKVQPENHCAPNGAPLTMKDKQAMALLVVLYMLQGIPCGLAFGSIPFLLRARLSYSQIGLFSLATYPYSIKLFWSPIVDSCYFTKIGRRKSWIMPVQALVGVTLYWLGNSVDALMEAKVPDVKTLTALFFTLVLFAATQDIAVDGWALELLSKDNLSYASTAQTVGLNIGYFLSFTVFLAFNSIEFSNNRWRALFGLVPQDYPVMTLSGYLKFGGACFILVTLYLAFIQSEDSVDESSEESSMGIKEVYQIMMQICSLKHVQLFIFLHLIAKFGFSVNDAATSLKLMEKGLSKEDMALSWSSGDKPLKPWIWAMWFRLAFSALSVGLVYFFPTSKPLSNWYFFLVIASTVMTSSASTAQMVGVTAFHTQIADPMIGGTYMTLLNTVSNLGGTWPKYFVLKGVDYFTEAACLISNPNSTQALLNGQLLDCKECVTDIGKAQCIDLAGNCNTSKDGYYFMQAFCITAGALLLLFVVQPTSRKLESLPSKAWHVRKLSKS</sequence>
<evidence type="ECO:0000256" key="2">
    <source>
        <dbReference type="ARBA" id="ARBA00022692"/>
    </source>
</evidence>
<dbReference type="InterPro" id="IPR024371">
    <property type="entry name" value="AcetylCoA_trans_1-like"/>
</dbReference>
<dbReference type="PANTHER" id="PTHR12778">
    <property type="entry name" value="SOLUTE CARRIER FAMILY 33 ACETYL-COA TRANSPORTER -RELATED"/>
    <property type="match status" value="1"/>
</dbReference>
<evidence type="ECO:0000256" key="5">
    <source>
        <dbReference type="SAM" id="MobiDB-lite"/>
    </source>
</evidence>
<evidence type="ECO:0000256" key="3">
    <source>
        <dbReference type="ARBA" id="ARBA00022989"/>
    </source>
</evidence>
<evidence type="ECO:0000256" key="1">
    <source>
        <dbReference type="ARBA" id="ARBA00004141"/>
    </source>
</evidence>
<dbReference type="AlphaFoldDB" id="A0AAV0ADR1"/>
<feature type="transmembrane region" description="Helical" evidence="6">
    <location>
        <begin position="246"/>
        <end position="270"/>
    </location>
</feature>
<feature type="transmembrane region" description="Helical" evidence="6">
    <location>
        <begin position="322"/>
        <end position="345"/>
    </location>
</feature>
<comment type="caution">
    <text evidence="7">The sequence shown here is derived from an EMBL/GenBank/DDBJ whole genome shotgun (WGS) entry which is preliminary data.</text>
</comment>
<proteinExistence type="predicted"/>
<name>A0AAV0ADR1_PHAPC</name>
<feature type="transmembrane region" description="Helical" evidence="6">
    <location>
        <begin position="282"/>
        <end position="302"/>
    </location>
</feature>
<feature type="transmembrane region" description="Helical" evidence="6">
    <location>
        <begin position="209"/>
        <end position="226"/>
    </location>
</feature>